<evidence type="ECO:0000313" key="2">
    <source>
        <dbReference type="Proteomes" id="UP000199004"/>
    </source>
</evidence>
<gene>
    <name evidence="1" type="ORF">SAMN05192576_0956</name>
</gene>
<dbReference type="EMBL" id="FNIC01000001">
    <property type="protein sequence ID" value="SDM79872.1"/>
    <property type="molecule type" value="Genomic_DNA"/>
</dbReference>
<proteinExistence type="predicted"/>
<name>A0A1G9W5Q0_9ACTN</name>
<organism evidence="1 2">
    <name type="scientific">Nocardioides szechwanensis</name>
    <dbReference type="NCBI Taxonomy" id="1005944"/>
    <lineage>
        <taxon>Bacteria</taxon>
        <taxon>Bacillati</taxon>
        <taxon>Actinomycetota</taxon>
        <taxon>Actinomycetes</taxon>
        <taxon>Propionibacteriales</taxon>
        <taxon>Nocardioidaceae</taxon>
        <taxon>Nocardioides</taxon>
    </lineage>
</organism>
<sequence>MAHVTITPPDGNRITLPRATDDDAAALMVMLTADFERRGGAWVGGAVDDDGSRSAFLTWVPRTSTIQVTFDGPDLPAAAEDLLIHTQD</sequence>
<dbReference type="RefSeq" id="WP_091022320.1">
    <property type="nucleotide sequence ID" value="NZ_BKAE01000002.1"/>
</dbReference>
<protein>
    <submittedName>
        <fullName evidence="1">Uncharacterized protein</fullName>
    </submittedName>
</protein>
<evidence type="ECO:0000313" key="1">
    <source>
        <dbReference type="EMBL" id="SDM79872.1"/>
    </source>
</evidence>
<dbReference type="AlphaFoldDB" id="A0A1G9W5Q0"/>
<reference evidence="1 2" key="1">
    <citation type="submission" date="2016-10" db="EMBL/GenBank/DDBJ databases">
        <authorList>
            <person name="de Groot N.N."/>
        </authorList>
    </citation>
    <scope>NUCLEOTIDE SEQUENCE [LARGE SCALE GENOMIC DNA]</scope>
    <source>
        <strain evidence="1 2">CGMCC 1.11147</strain>
    </source>
</reference>
<keyword evidence="2" id="KW-1185">Reference proteome</keyword>
<dbReference type="Proteomes" id="UP000199004">
    <property type="component" value="Unassembled WGS sequence"/>
</dbReference>
<accession>A0A1G9W5Q0</accession>